<organism evidence="3 4">
    <name type="scientific">Stieleria varia</name>
    <dbReference type="NCBI Taxonomy" id="2528005"/>
    <lineage>
        <taxon>Bacteria</taxon>
        <taxon>Pseudomonadati</taxon>
        <taxon>Planctomycetota</taxon>
        <taxon>Planctomycetia</taxon>
        <taxon>Pirellulales</taxon>
        <taxon>Pirellulaceae</taxon>
        <taxon>Stieleria</taxon>
    </lineage>
</organism>
<feature type="transmembrane region" description="Helical" evidence="1">
    <location>
        <begin position="323"/>
        <end position="341"/>
    </location>
</feature>
<proteinExistence type="predicted"/>
<dbReference type="InterPro" id="IPR010627">
    <property type="entry name" value="Prepilin_pept_A24_N"/>
</dbReference>
<feature type="transmembrane region" description="Helical" evidence="1">
    <location>
        <begin position="108"/>
        <end position="131"/>
    </location>
</feature>
<feature type="transmembrane region" description="Helical" evidence="1">
    <location>
        <begin position="38"/>
        <end position="58"/>
    </location>
</feature>
<evidence type="ECO:0000313" key="4">
    <source>
        <dbReference type="Proteomes" id="UP000320176"/>
    </source>
</evidence>
<comment type="caution">
    <text evidence="3">The sequence shown here is derived from an EMBL/GenBank/DDBJ whole genome shotgun (WGS) entry which is preliminary data.</text>
</comment>
<evidence type="ECO:0000259" key="2">
    <source>
        <dbReference type="Pfam" id="PF06750"/>
    </source>
</evidence>
<keyword evidence="4" id="KW-1185">Reference proteome</keyword>
<sequence length="397" mass="43552">MGLAGAGYVIGLSWWQSRQNAFYEFDDLLIPRLIDLTIVSWLLYFGGAIGSFLNVVAWRMPRGDSISGRSKCPRCDNVLLARDNVPVLGWLSLAGRCRFCSLPISARYPIVEAAVGFSLTAIGITQLYSLALPYQSLHWHGGPLWAPQVDQRVIAILTYHTVALSTCWAMALIRVDGVSLPKSLVVFSLVVTAVPMIAFPVLMVTPWQLVRPDHWTAGGLYFDALLRVIAAWVAAALFARVLAKSLCPAADLKLDPLGVDTTRLIDLVMLLSVPAVLIGWQSMPAVVLMSAVIAVAIGPLLRRLPINDGPKGSIKHRDAFCRFAFAVPIALTIHLVVWRHLQAATYWPSEGSRPMVIVFAAMLTLTIPLWLRDPTRAVLGQPDVEEQDIEETESSNP</sequence>
<dbReference type="EMBL" id="SJPN01000009">
    <property type="protein sequence ID" value="TWT93280.1"/>
    <property type="molecule type" value="Genomic_DNA"/>
</dbReference>
<protein>
    <submittedName>
        <fullName evidence="3">Leader peptidase PppA</fullName>
    </submittedName>
</protein>
<dbReference type="PANTHER" id="PTHR30487:SF0">
    <property type="entry name" value="PREPILIN LEADER PEPTIDASE_N-METHYLTRANSFERASE-RELATED"/>
    <property type="match status" value="1"/>
</dbReference>
<dbReference type="AlphaFoldDB" id="A0A5C6A1S5"/>
<gene>
    <name evidence="3" type="primary">pppA</name>
    <name evidence="3" type="ORF">Pla52n_59400</name>
</gene>
<keyword evidence="1" id="KW-1133">Transmembrane helix</keyword>
<keyword evidence="1" id="KW-0472">Membrane</keyword>
<dbReference type="GO" id="GO:0005886">
    <property type="term" value="C:plasma membrane"/>
    <property type="evidence" value="ECO:0007669"/>
    <property type="project" value="TreeGrafter"/>
</dbReference>
<feature type="transmembrane region" description="Helical" evidence="1">
    <location>
        <begin position="184"/>
        <end position="204"/>
    </location>
</feature>
<feature type="transmembrane region" description="Helical" evidence="1">
    <location>
        <begin position="224"/>
        <end position="243"/>
    </location>
</feature>
<dbReference type="InterPro" id="IPR050882">
    <property type="entry name" value="Prepilin_peptidase/N-MTase"/>
</dbReference>
<dbReference type="Pfam" id="PF06750">
    <property type="entry name" value="A24_N_bact"/>
    <property type="match status" value="1"/>
</dbReference>
<feature type="transmembrane region" description="Helical" evidence="1">
    <location>
        <begin position="286"/>
        <end position="302"/>
    </location>
</feature>
<dbReference type="GO" id="GO:0006465">
    <property type="term" value="P:signal peptide processing"/>
    <property type="evidence" value="ECO:0007669"/>
    <property type="project" value="TreeGrafter"/>
</dbReference>
<reference evidence="3 4" key="1">
    <citation type="submission" date="2019-02" db="EMBL/GenBank/DDBJ databases">
        <title>Deep-cultivation of Planctomycetes and their phenomic and genomic characterization uncovers novel biology.</title>
        <authorList>
            <person name="Wiegand S."/>
            <person name="Jogler M."/>
            <person name="Boedeker C."/>
            <person name="Pinto D."/>
            <person name="Vollmers J."/>
            <person name="Rivas-Marin E."/>
            <person name="Kohn T."/>
            <person name="Peeters S.H."/>
            <person name="Heuer A."/>
            <person name="Rast P."/>
            <person name="Oberbeckmann S."/>
            <person name="Bunk B."/>
            <person name="Jeske O."/>
            <person name="Meyerdierks A."/>
            <person name="Storesund J.E."/>
            <person name="Kallscheuer N."/>
            <person name="Luecker S."/>
            <person name="Lage O.M."/>
            <person name="Pohl T."/>
            <person name="Merkel B.J."/>
            <person name="Hornburger P."/>
            <person name="Mueller R.-W."/>
            <person name="Bruemmer F."/>
            <person name="Labrenz M."/>
            <person name="Spormann A.M."/>
            <person name="Op Den Camp H."/>
            <person name="Overmann J."/>
            <person name="Amann R."/>
            <person name="Jetten M.S.M."/>
            <person name="Mascher T."/>
            <person name="Medema M.H."/>
            <person name="Devos D.P."/>
            <person name="Kaster A.-K."/>
            <person name="Ovreas L."/>
            <person name="Rohde M."/>
            <person name="Galperin M.Y."/>
            <person name="Jogler C."/>
        </authorList>
    </citation>
    <scope>NUCLEOTIDE SEQUENCE [LARGE SCALE GENOMIC DNA]</scope>
    <source>
        <strain evidence="3 4">Pla52n</strain>
    </source>
</reference>
<dbReference type="Proteomes" id="UP000320176">
    <property type="component" value="Unassembled WGS sequence"/>
</dbReference>
<evidence type="ECO:0000313" key="3">
    <source>
        <dbReference type="EMBL" id="TWT93280.1"/>
    </source>
</evidence>
<dbReference type="PANTHER" id="PTHR30487">
    <property type="entry name" value="TYPE 4 PREPILIN-LIKE PROTEINS LEADER PEPTIDE-PROCESSING ENZYME"/>
    <property type="match status" value="1"/>
</dbReference>
<feature type="transmembrane region" description="Helical" evidence="1">
    <location>
        <begin position="151"/>
        <end position="172"/>
    </location>
</feature>
<keyword evidence="1" id="KW-0812">Transmembrane</keyword>
<dbReference type="GO" id="GO:0004190">
    <property type="term" value="F:aspartic-type endopeptidase activity"/>
    <property type="evidence" value="ECO:0007669"/>
    <property type="project" value="TreeGrafter"/>
</dbReference>
<feature type="domain" description="Prepilin peptidase A24 N-terminal" evidence="2">
    <location>
        <begin position="45"/>
        <end position="122"/>
    </location>
</feature>
<name>A0A5C6A1S5_9BACT</name>
<feature type="transmembrane region" description="Helical" evidence="1">
    <location>
        <begin position="264"/>
        <end position="280"/>
    </location>
</feature>
<evidence type="ECO:0000256" key="1">
    <source>
        <dbReference type="SAM" id="Phobius"/>
    </source>
</evidence>
<feature type="transmembrane region" description="Helical" evidence="1">
    <location>
        <begin position="353"/>
        <end position="371"/>
    </location>
</feature>
<accession>A0A5C6A1S5</accession>